<dbReference type="eggNOG" id="COG0314">
    <property type="taxonomic scope" value="Bacteria"/>
</dbReference>
<comment type="catalytic activity">
    <reaction evidence="11">
        <text>2 [molybdopterin-synthase sulfur-carrier protein]-C-terminal-Gly-aminoethanethioate + cyclic pyranopterin phosphate + H2O = molybdopterin + 2 [molybdopterin-synthase sulfur-carrier protein]-C-terminal Gly-Gly + 2 H(+)</text>
        <dbReference type="Rhea" id="RHEA:26333"/>
        <dbReference type="Rhea" id="RHEA-COMP:12202"/>
        <dbReference type="Rhea" id="RHEA-COMP:19907"/>
        <dbReference type="ChEBI" id="CHEBI:15377"/>
        <dbReference type="ChEBI" id="CHEBI:15378"/>
        <dbReference type="ChEBI" id="CHEBI:58698"/>
        <dbReference type="ChEBI" id="CHEBI:59648"/>
        <dbReference type="ChEBI" id="CHEBI:90778"/>
        <dbReference type="ChEBI" id="CHEBI:232372"/>
        <dbReference type="EC" id="2.8.1.12"/>
    </reaction>
</comment>
<evidence type="ECO:0000256" key="12">
    <source>
        <dbReference type="SAM" id="MobiDB-lite"/>
    </source>
</evidence>
<dbReference type="Gene3D" id="3.90.1170.40">
    <property type="entry name" value="Molybdopterin biosynthesis MoaE subunit"/>
    <property type="match status" value="1"/>
</dbReference>
<dbReference type="GO" id="GO:0030366">
    <property type="term" value="F:molybdopterin synthase activity"/>
    <property type="evidence" value="ECO:0007669"/>
    <property type="project" value="UniProtKB-EC"/>
</dbReference>
<gene>
    <name evidence="13" type="ORF">SAMN05421647_103118</name>
</gene>
<dbReference type="RefSeq" id="WP_076462304.1">
    <property type="nucleotide sequence ID" value="NZ_FTMN01000003.1"/>
</dbReference>
<dbReference type="NCBIfam" id="NF007959">
    <property type="entry name" value="PRK10678.1"/>
    <property type="match status" value="1"/>
</dbReference>
<accession>A0A1N6R4Z7</accession>
<evidence type="ECO:0000313" key="14">
    <source>
        <dbReference type="Proteomes" id="UP000186895"/>
    </source>
</evidence>
<dbReference type="Pfam" id="PF02391">
    <property type="entry name" value="MoaE"/>
    <property type="match status" value="1"/>
</dbReference>
<dbReference type="GO" id="GO:0006777">
    <property type="term" value="P:Mo-molybdopterin cofactor biosynthetic process"/>
    <property type="evidence" value="ECO:0007669"/>
    <property type="project" value="UniProtKB-KW"/>
</dbReference>
<dbReference type="UniPathway" id="UPA00344"/>
<dbReference type="InterPro" id="IPR003448">
    <property type="entry name" value="Mopterin_biosynth_MoaE"/>
</dbReference>
<evidence type="ECO:0000256" key="11">
    <source>
        <dbReference type="ARBA" id="ARBA00049878"/>
    </source>
</evidence>
<comment type="subunit">
    <text evidence="6">Heterotetramer of 2 MoaD subunits and 2 MoaE subunits. Also stable as homodimer. The enzyme changes between these two forms during catalysis.</text>
</comment>
<dbReference type="STRING" id="49186.SAMN05421647_103118"/>
<evidence type="ECO:0000256" key="2">
    <source>
        <dbReference type="ARBA" id="ARBA00005426"/>
    </source>
</evidence>
<dbReference type="EC" id="2.8.1.12" evidence="3"/>
<dbReference type="EMBL" id="FTMN01000003">
    <property type="protein sequence ID" value="SIQ23980.1"/>
    <property type="molecule type" value="Genomic_DNA"/>
</dbReference>
<dbReference type="AlphaFoldDB" id="A0A1N6R4Z7"/>
<comment type="pathway">
    <text evidence="1">Cofactor biosynthesis; molybdopterin biosynthesis.</text>
</comment>
<evidence type="ECO:0000256" key="5">
    <source>
        <dbReference type="ARBA" id="ARBA00023150"/>
    </source>
</evidence>
<evidence type="ECO:0000256" key="6">
    <source>
        <dbReference type="ARBA" id="ARBA00026066"/>
    </source>
</evidence>
<organism evidence="13 14">
    <name type="scientific">Marinobacterium stanieri</name>
    <dbReference type="NCBI Taxonomy" id="49186"/>
    <lineage>
        <taxon>Bacteria</taxon>
        <taxon>Pseudomonadati</taxon>
        <taxon>Pseudomonadota</taxon>
        <taxon>Gammaproteobacteria</taxon>
        <taxon>Oceanospirillales</taxon>
        <taxon>Oceanospirillaceae</taxon>
        <taxon>Marinobacterium</taxon>
    </lineage>
</organism>
<sequence length="152" mass="17522">MNRIEISTKDFDLTEVQNWLKQGDTPCGATVTFTGLVRDLEEGGLDGLYLEHYPGMTQNALDNIIQQARQRWSLGPVCIHHRIGWLTPGDNIVLVALASPHRAEAFEAAEFLMDYLKRDAPFWKKERINGEEHWVEQKESDRQAAKRWQTED</sequence>
<reference evidence="13 14" key="1">
    <citation type="submission" date="2017-01" db="EMBL/GenBank/DDBJ databases">
        <authorList>
            <person name="Mah S.A."/>
            <person name="Swanson W.J."/>
            <person name="Moy G.W."/>
            <person name="Vacquier V.D."/>
        </authorList>
    </citation>
    <scope>NUCLEOTIDE SEQUENCE [LARGE SCALE GENOMIC DNA]</scope>
    <source>
        <strain evidence="13 14">DSM 7027</strain>
    </source>
</reference>
<evidence type="ECO:0000256" key="8">
    <source>
        <dbReference type="ARBA" id="ARBA00030407"/>
    </source>
</evidence>
<evidence type="ECO:0000313" key="13">
    <source>
        <dbReference type="EMBL" id="SIQ23980.1"/>
    </source>
</evidence>
<evidence type="ECO:0000256" key="10">
    <source>
        <dbReference type="ARBA" id="ARBA00032474"/>
    </source>
</evidence>
<dbReference type="InterPro" id="IPR036563">
    <property type="entry name" value="MoaE_sf"/>
</dbReference>
<proteinExistence type="inferred from homology"/>
<evidence type="ECO:0000256" key="7">
    <source>
        <dbReference type="ARBA" id="ARBA00029745"/>
    </source>
</evidence>
<evidence type="ECO:0000256" key="9">
    <source>
        <dbReference type="ARBA" id="ARBA00030781"/>
    </source>
</evidence>
<dbReference type="SUPFAM" id="SSF54690">
    <property type="entry name" value="Molybdopterin synthase subunit MoaE"/>
    <property type="match status" value="1"/>
</dbReference>
<name>A0A1N6R4Z7_9GAMM</name>
<dbReference type="PANTHER" id="PTHR23404">
    <property type="entry name" value="MOLYBDOPTERIN SYNTHASE RELATED"/>
    <property type="match status" value="1"/>
</dbReference>
<feature type="region of interest" description="Disordered" evidence="12">
    <location>
        <begin position="133"/>
        <end position="152"/>
    </location>
</feature>
<protein>
    <recommendedName>
        <fullName evidence="4">Molybdopterin synthase catalytic subunit</fullName>
        <ecNumber evidence="3">2.8.1.12</ecNumber>
    </recommendedName>
    <alternativeName>
        <fullName evidence="9">MPT synthase subunit 2</fullName>
    </alternativeName>
    <alternativeName>
        <fullName evidence="7">Molybdenum cofactor biosynthesis protein E</fullName>
    </alternativeName>
    <alternativeName>
        <fullName evidence="8">Molybdopterin-converting factor large subunit</fullName>
    </alternativeName>
    <alternativeName>
        <fullName evidence="10">Molybdopterin-converting factor subunit 2</fullName>
    </alternativeName>
</protein>
<evidence type="ECO:0000256" key="1">
    <source>
        <dbReference type="ARBA" id="ARBA00005046"/>
    </source>
</evidence>
<keyword evidence="5" id="KW-0501">Molybdenum cofactor biosynthesis</keyword>
<evidence type="ECO:0000256" key="4">
    <source>
        <dbReference type="ARBA" id="ARBA00013858"/>
    </source>
</evidence>
<keyword evidence="14" id="KW-1185">Reference proteome</keyword>
<dbReference type="CDD" id="cd00756">
    <property type="entry name" value="MoaE"/>
    <property type="match status" value="1"/>
</dbReference>
<comment type="similarity">
    <text evidence="2">Belongs to the MoaE family.</text>
</comment>
<evidence type="ECO:0000256" key="3">
    <source>
        <dbReference type="ARBA" id="ARBA00011950"/>
    </source>
</evidence>
<dbReference type="Proteomes" id="UP000186895">
    <property type="component" value="Unassembled WGS sequence"/>
</dbReference>